<dbReference type="InterPro" id="IPR006597">
    <property type="entry name" value="Sel1-like"/>
</dbReference>
<sequence length="306" mass="34766">MASRLRTEMEKKRGRPTAAATPVHSHSRRKKSPRLLLSRNAFKASFADLPSDLLMRLAAPFDMPTLWAASMACQSWREALRPLREAMVLLRLGKRYKHGRGPGIARPNPRRALEYFLKGADRGSAAAMVDAGLMYWEMGRKGEAQALYTKAAELGHPVGQCNLGVCYLEGTTTKYRFYDKNFSLFRSCQARFSLGSLVHEVELVYPLIDPKDACNLRQGFFISADQPNPEEAVRWFYQAAQADYARAQYNLALCLHKGRGLKINMENAAKWYLRAAEGGYVRAMYLHYVIQLEKDWHKILDVQENG</sequence>
<dbReference type="InterPro" id="IPR011990">
    <property type="entry name" value="TPR-like_helical_dom_sf"/>
</dbReference>
<dbReference type="SMART" id="SM00671">
    <property type="entry name" value="SEL1"/>
    <property type="match status" value="4"/>
</dbReference>
<accession>A0A8J5L1T5</accession>
<comment type="caution">
    <text evidence="2">The sequence shown here is derived from an EMBL/GenBank/DDBJ whole genome shotgun (WGS) entry which is preliminary data.</text>
</comment>
<dbReference type="Proteomes" id="UP000734854">
    <property type="component" value="Unassembled WGS sequence"/>
</dbReference>
<dbReference type="SUPFAM" id="SSF81901">
    <property type="entry name" value="HCP-like"/>
    <property type="match status" value="2"/>
</dbReference>
<name>A0A8J5L1T5_ZINOF</name>
<feature type="compositionally biased region" description="Basic and acidic residues" evidence="1">
    <location>
        <begin position="1"/>
        <end position="11"/>
    </location>
</feature>
<evidence type="ECO:0008006" key="4">
    <source>
        <dbReference type="Google" id="ProtNLM"/>
    </source>
</evidence>
<feature type="region of interest" description="Disordered" evidence="1">
    <location>
        <begin position="1"/>
        <end position="32"/>
    </location>
</feature>
<dbReference type="AlphaFoldDB" id="A0A8J5L1T5"/>
<evidence type="ECO:0000256" key="1">
    <source>
        <dbReference type="SAM" id="MobiDB-lite"/>
    </source>
</evidence>
<dbReference type="PANTHER" id="PTHR45088:SF1">
    <property type="entry name" value="OS04G0476000 PROTEIN"/>
    <property type="match status" value="1"/>
</dbReference>
<dbReference type="InterPro" id="IPR053301">
    <property type="entry name" value="F-box_motif"/>
</dbReference>
<dbReference type="Pfam" id="PF08238">
    <property type="entry name" value="Sel1"/>
    <property type="match status" value="5"/>
</dbReference>
<dbReference type="PANTHER" id="PTHR45088">
    <property type="entry name" value="OSJNBA0022H21.17 PROTEIN"/>
    <property type="match status" value="1"/>
</dbReference>
<dbReference type="EMBL" id="JACMSC010000009">
    <property type="protein sequence ID" value="KAG6508099.1"/>
    <property type="molecule type" value="Genomic_DNA"/>
</dbReference>
<protein>
    <recommendedName>
        <fullName evidence="4">F-box protein</fullName>
    </recommendedName>
</protein>
<proteinExistence type="predicted"/>
<evidence type="ECO:0000313" key="2">
    <source>
        <dbReference type="EMBL" id="KAG6508099.1"/>
    </source>
</evidence>
<gene>
    <name evidence="2" type="ORF">ZIOFF_033458</name>
</gene>
<evidence type="ECO:0000313" key="3">
    <source>
        <dbReference type="Proteomes" id="UP000734854"/>
    </source>
</evidence>
<dbReference type="Gene3D" id="1.25.40.10">
    <property type="entry name" value="Tetratricopeptide repeat domain"/>
    <property type="match status" value="2"/>
</dbReference>
<keyword evidence="3" id="KW-1185">Reference proteome</keyword>
<reference evidence="2 3" key="1">
    <citation type="submission" date="2020-08" db="EMBL/GenBank/DDBJ databases">
        <title>Plant Genome Project.</title>
        <authorList>
            <person name="Zhang R.-G."/>
        </authorList>
    </citation>
    <scope>NUCLEOTIDE SEQUENCE [LARGE SCALE GENOMIC DNA]</scope>
    <source>
        <tissue evidence="2">Rhizome</tissue>
    </source>
</reference>
<organism evidence="2 3">
    <name type="scientific">Zingiber officinale</name>
    <name type="common">Ginger</name>
    <name type="synonym">Amomum zingiber</name>
    <dbReference type="NCBI Taxonomy" id="94328"/>
    <lineage>
        <taxon>Eukaryota</taxon>
        <taxon>Viridiplantae</taxon>
        <taxon>Streptophyta</taxon>
        <taxon>Embryophyta</taxon>
        <taxon>Tracheophyta</taxon>
        <taxon>Spermatophyta</taxon>
        <taxon>Magnoliopsida</taxon>
        <taxon>Liliopsida</taxon>
        <taxon>Zingiberales</taxon>
        <taxon>Zingiberaceae</taxon>
        <taxon>Zingiber</taxon>
    </lineage>
</organism>